<dbReference type="SUPFAM" id="SSF140490">
    <property type="entry name" value="Nqo1C-terminal domain-like"/>
    <property type="match status" value="1"/>
</dbReference>
<keyword evidence="2" id="KW-0004">4Fe-4S</keyword>
<feature type="domain" description="4Fe-4S ferredoxin-type" evidence="6">
    <location>
        <begin position="757"/>
        <end position="784"/>
    </location>
</feature>
<dbReference type="InterPro" id="IPR037207">
    <property type="entry name" value="Nuop51_4Fe4S-bd_sf"/>
</dbReference>
<dbReference type="PANTHER" id="PTHR43578:SF3">
    <property type="entry name" value="NADH-QUINONE OXIDOREDUCTASE SUBUNIT F"/>
    <property type="match status" value="1"/>
</dbReference>
<dbReference type="InterPro" id="IPR042128">
    <property type="entry name" value="NuoE_dom"/>
</dbReference>
<keyword evidence="4" id="KW-0408">Iron</keyword>
<protein>
    <submittedName>
        <fullName evidence="7">NAD(P)H-dependent oxidoreductase subunit E</fullName>
    </submittedName>
</protein>
<dbReference type="InterPro" id="IPR017896">
    <property type="entry name" value="4Fe4S_Fe-S-bd"/>
</dbReference>
<organism evidence="7 8">
    <name type="scientific">Gaoshiqia sediminis</name>
    <dbReference type="NCBI Taxonomy" id="2986998"/>
    <lineage>
        <taxon>Bacteria</taxon>
        <taxon>Pseudomonadati</taxon>
        <taxon>Bacteroidota</taxon>
        <taxon>Bacteroidia</taxon>
        <taxon>Marinilabiliales</taxon>
        <taxon>Prolixibacteraceae</taxon>
        <taxon>Gaoshiqia</taxon>
    </lineage>
</organism>
<dbReference type="Proteomes" id="UP001163821">
    <property type="component" value="Unassembled WGS sequence"/>
</dbReference>
<dbReference type="InterPro" id="IPR037225">
    <property type="entry name" value="Nuo51_FMN-bd_sf"/>
</dbReference>
<dbReference type="Gene3D" id="1.20.1440.230">
    <property type="entry name" value="NADH-ubiquinone oxidoreductase 51kDa subunit, iron-sulphur binding domain"/>
    <property type="match status" value="1"/>
</dbReference>
<dbReference type="FunFam" id="1.20.1440.230:FF:000001">
    <property type="entry name" value="Mitochondrial NADH dehydrogenase flavoprotein 1"/>
    <property type="match status" value="1"/>
</dbReference>
<keyword evidence="8" id="KW-1185">Reference proteome</keyword>
<dbReference type="InterPro" id="IPR041921">
    <property type="entry name" value="NuoE_N"/>
</dbReference>
<dbReference type="CDD" id="cd03064">
    <property type="entry name" value="TRX_Fd_NuoE"/>
    <property type="match status" value="1"/>
</dbReference>
<dbReference type="InterPro" id="IPR017900">
    <property type="entry name" value="4Fe4S_Fe_S_CS"/>
</dbReference>
<dbReference type="SUPFAM" id="SSF52833">
    <property type="entry name" value="Thioredoxin-like"/>
    <property type="match status" value="2"/>
</dbReference>
<evidence type="ECO:0000256" key="3">
    <source>
        <dbReference type="ARBA" id="ARBA00022723"/>
    </source>
</evidence>
<keyword evidence="5" id="KW-0411">Iron-sulfur</keyword>
<feature type="domain" description="4Fe-4S ferredoxin-type" evidence="6">
    <location>
        <begin position="726"/>
        <end position="756"/>
    </location>
</feature>
<dbReference type="AlphaFoldDB" id="A0AA41Y9Z4"/>
<dbReference type="FunFam" id="3.40.50.11540:FF:000001">
    <property type="entry name" value="NADH dehydrogenase [ubiquinone] flavoprotein 1, mitochondrial"/>
    <property type="match status" value="1"/>
</dbReference>
<evidence type="ECO:0000259" key="6">
    <source>
        <dbReference type="PROSITE" id="PS51379"/>
    </source>
</evidence>
<dbReference type="InterPro" id="IPR011538">
    <property type="entry name" value="Nuo51_FMN-bd"/>
</dbReference>
<dbReference type="CDD" id="cd02980">
    <property type="entry name" value="TRX_Fd_family"/>
    <property type="match status" value="1"/>
</dbReference>
<dbReference type="Pfam" id="PF10589">
    <property type="entry name" value="NADH_4Fe-4S"/>
    <property type="match status" value="1"/>
</dbReference>
<dbReference type="Pfam" id="PF14697">
    <property type="entry name" value="Fer4_21"/>
    <property type="match status" value="1"/>
</dbReference>
<proteinExistence type="inferred from homology"/>
<dbReference type="InterPro" id="IPR019575">
    <property type="entry name" value="Nuop51_4Fe4S-bd"/>
</dbReference>
<dbReference type="PROSITE" id="PS51379">
    <property type="entry name" value="4FE4S_FER_2"/>
    <property type="match status" value="2"/>
</dbReference>
<evidence type="ECO:0000256" key="2">
    <source>
        <dbReference type="ARBA" id="ARBA00022485"/>
    </source>
</evidence>
<dbReference type="SMART" id="SM00928">
    <property type="entry name" value="NADH_4Fe-4S"/>
    <property type="match status" value="1"/>
</dbReference>
<dbReference type="PROSITE" id="PS00198">
    <property type="entry name" value="4FE4S_FER_1"/>
    <property type="match status" value="2"/>
</dbReference>
<name>A0AA41Y9Z4_9BACT</name>
<sequence>MTTENQHINTVVDEIVKQKGHTKKSVIPILQAIQDEFNYLPEEALRHICETTEITPGNITGVASFYSQFRMVPAGRHMIKVCVGTACHVKGAMQVYDAFKRHFKLSGTEETDPSGTYTLEKVSCLGCCTLAPVVQVDDVTYGHVTSDKIESVLKDFESQVGKVGKKSKFRNADGTEFQGEIRIGLGSCCVASGSQDVQKEIERTIAGTGINLHLKNVGCVGMCHQVPLVEVIDENKHSKLYAKVKPNEVADIISTHFKPKHFLDRLKSKAYNFLEKVQSDESWEGVDRYMIDVRDEMVSSFLDRQLPVATEHRGVINPLDMDEYRSFGGFEALRTVLKMDRHEVIRTVKESGLRGRGGAGFLTGLKWELVEKEKGEKKYLICNGDEGDPGAFMDRMLLESYPYRVIEGMLIAAFAVQATDGYFYIRAEYPLAVIRIRQALINCREQNLLGENILDSNFNFDIQIYEGAGAFVCGEETALMASIEGNRGFPTIRPPFPAQKGLWGYPTLINNTETFAQVSYIIRNGNDHFSAIGTEHSKGTKVFSLAGKVNRGGLIEVPMGITIRQIVEEIGGGVQNGKKFKAVQVGGPSGGCIPASLYDTPIDYQSLIEVGAMMGSGGLVVLDEDDCMVDIARYFLSFTQNESCGKCTFCRVGTKRMLDILNKITSGKGTKKDLDELKYLADWTKKGSLCNLGKSAPNPVLTTLQYFHDEYEAHIEGRCPAGKCTEMITYSITDDCIGCTKCAQKCPVDAIKFEPHKKHTINTELCIKCDACRPVCPVDAVIVR</sequence>
<dbReference type="SUPFAM" id="SSF142019">
    <property type="entry name" value="Nqo1 FMN-binding domain-like"/>
    <property type="match status" value="1"/>
</dbReference>
<evidence type="ECO:0000256" key="4">
    <source>
        <dbReference type="ARBA" id="ARBA00023004"/>
    </source>
</evidence>
<dbReference type="Gene3D" id="1.10.10.1590">
    <property type="entry name" value="NADH-quinone oxidoreductase subunit E"/>
    <property type="match status" value="1"/>
</dbReference>
<dbReference type="RefSeq" id="WP_282590789.1">
    <property type="nucleotide sequence ID" value="NZ_JAPAAF010000005.1"/>
</dbReference>
<dbReference type="Gene3D" id="3.40.50.11540">
    <property type="entry name" value="NADH-ubiquinone oxidoreductase 51kDa subunit"/>
    <property type="match status" value="1"/>
</dbReference>
<dbReference type="Gene3D" id="3.40.30.10">
    <property type="entry name" value="Glutaredoxin"/>
    <property type="match status" value="2"/>
</dbReference>
<evidence type="ECO:0000313" key="8">
    <source>
        <dbReference type="Proteomes" id="UP001163821"/>
    </source>
</evidence>
<dbReference type="PANTHER" id="PTHR43578">
    <property type="entry name" value="NADH-QUINONE OXIDOREDUCTASE SUBUNIT F"/>
    <property type="match status" value="1"/>
</dbReference>
<accession>A0AA41Y9Z4</accession>
<dbReference type="Pfam" id="PF01257">
    <property type="entry name" value="2Fe-2S_thioredx"/>
    <property type="match status" value="1"/>
</dbReference>
<evidence type="ECO:0000256" key="1">
    <source>
        <dbReference type="ARBA" id="ARBA00007523"/>
    </source>
</evidence>
<evidence type="ECO:0000313" key="7">
    <source>
        <dbReference type="EMBL" id="MCW0482183.1"/>
    </source>
</evidence>
<dbReference type="Gene3D" id="3.10.20.600">
    <property type="match status" value="1"/>
</dbReference>
<dbReference type="EMBL" id="JAPAAF010000005">
    <property type="protein sequence ID" value="MCW0482183.1"/>
    <property type="molecule type" value="Genomic_DNA"/>
</dbReference>
<evidence type="ECO:0000256" key="5">
    <source>
        <dbReference type="ARBA" id="ARBA00023014"/>
    </source>
</evidence>
<dbReference type="GO" id="GO:0046872">
    <property type="term" value="F:metal ion binding"/>
    <property type="evidence" value="ECO:0007669"/>
    <property type="project" value="UniProtKB-KW"/>
</dbReference>
<comment type="similarity">
    <text evidence="1">Belongs to the complex I 51 kDa subunit family.</text>
</comment>
<dbReference type="InterPro" id="IPR036249">
    <property type="entry name" value="Thioredoxin-like_sf"/>
</dbReference>
<dbReference type="Gene3D" id="6.10.250.1450">
    <property type="match status" value="1"/>
</dbReference>
<comment type="caution">
    <text evidence="7">The sequence shown here is derived from an EMBL/GenBank/DDBJ whole genome shotgun (WGS) entry which is preliminary data.</text>
</comment>
<dbReference type="Pfam" id="PF01512">
    <property type="entry name" value="Complex1_51K"/>
    <property type="match status" value="1"/>
</dbReference>
<dbReference type="GO" id="GO:0051539">
    <property type="term" value="F:4 iron, 4 sulfur cluster binding"/>
    <property type="evidence" value="ECO:0007669"/>
    <property type="project" value="UniProtKB-KW"/>
</dbReference>
<dbReference type="Gene3D" id="3.30.70.20">
    <property type="match status" value="1"/>
</dbReference>
<keyword evidence="3" id="KW-0479">Metal-binding</keyword>
<gene>
    <name evidence="7" type="ORF">N2K84_05535</name>
</gene>
<dbReference type="SUPFAM" id="SSF54862">
    <property type="entry name" value="4Fe-4S ferredoxins"/>
    <property type="match status" value="1"/>
</dbReference>
<reference evidence="7" key="1">
    <citation type="submission" date="2022-10" db="EMBL/GenBank/DDBJ databases">
        <title>Gaoshiqiia sediminis gen. nov., sp. nov., isolated from coastal sediment.</title>
        <authorList>
            <person name="Yu W.X."/>
            <person name="Mu D.S."/>
            <person name="Du J.Z."/>
            <person name="Liang Y.Q."/>
        </authorList>
    </citation>
    <scope>NUCLEOTIDE SEQUENCE</scope>
    <source>
        <strain evidence="7">A06</strain>
    </source>
</reference>
<dbReference type="SUPFAM" id="SSF142984">
    <property type="entry name" value="Nqo1 middle domain-like"/>
    <property type="match status" value="1"/>
</dbReference>